<feature type="region of interest" description="Disordered" evidence="10">
    <location>
        <begin position="38"/>
        <end position="129"/>
    </location>
</feature>
<keyword evidence="3" id="KW-0808">Transferase</keyword>
<organism evidence="12">
    <name type="scientific">Spirodela intermedia</name>
    <name type="common">Intermediate duckweed</name>
    <dbReference type="NCBI Taxonomy" id="51605"/>
    <lineage>
        <taxon>Eukaryota</taxon>
        <taxon>Viridiplantae</taxon>
        <taxon>Streptophyta</taxon>
        <taxon>Embryophyta</taxon>
        <taxon>Tracheophyta</taxon>
        <taxon>Spermatophyta</taxon>
        <taxon>Magnoliopsida</taxon>
        <taxon>Liliopsida</taxon>
        <taxon>Araceae</taxon>
        <taxon>Lemnoideae</taxon>
        <taxon>Spirodela</taxon>
    </lineage>
</organism>
<dbReference type="InterPro" id="IPR017441">
    <property type="entry name" value="Protein_kinase_ATP_BS"/>
</dbReference>
<evidence type="ECO:0000256" key="6">
    <source>
        <dbReference type="ARBA" id="ARBA00022840"/>
    </source>
</evidence>
<dbReference type="InterPro" id="IPR000719">
    <property type="entry name" value="Prot_kinase_dom"/>
</dbReference>
<dbReference type="PRINTS" id="PR00109">
    <property type="entry name" value="TYRKINASE"/>
</dbReference>
<comment type="similarity">
    <text evidence="1">Belongs to the protein kinase superfamily. STE Ser/Thr protein kinase family. MAP kinase kinase kinase subfamily.</text>
</comment>
<keyword evidence="4 9" id="KW-0547">Nucleotide-binding</keyword>
<dbReference type="PANTHER" id="PTHR48016:SF8">
    <property type="entry name" value="MITOGEN-ACTIVATED PROTEIN KINASE KINASE KINASE 3"/>
    <property type="match status" value="1"/>
</dbReference>
<name>A0A7I8J162_SPIIN</name>
<evidence type="ECO:0000313" key="12">
    <source>
        <dbReference type="EMBL" id="CAA2624417.1"/>
    </source>
</evidence>
<sequence length="380" mass="41740">MPDSQGQQHVVEERGLPSSCLVSEFEKFNDLSISPRKQFQLSSPHASSNGNGNSYCRTSMETTSSVRPRSPTNGSRGYNISTSPRHPTVFSINPGSPTGYRDDLKSSHPLPLPPGSPTSSSSSSRALQPKWKKGRLLGKGTFGHVFLGFNSEGGQMCAIKEVKVISDDKDSKESLKQLSQEISLLSQLSHPNIVQYYGSELDEDTLSVYLEYVSGGSIYKLLREYGPFSEPVIRSYAAQILSGLAYLHGRDTVHRDIKGANILVDPNGVVKLADFGMAKHISSHNSIHSFKGSPYWMAPEVIMTTSGYNLSVDIWSFGCTIIEMVTSKPPWCQYEGVAAIFKIVNSKDIPEIPSHLSREGKDFLRLCLQRDPSARPPPPS</sequence>
<dbReference type="PANTHER" id="PTHR48016">
    <property type="entry name" value="MAP KINASE KINASE KINASE SSK2-RELATED-RELATED"/>
    <property type="match status" value="1"/>
</dbReference>
<reference evidence="12 13" key="1">
    <citation type="submission" date="2019-12" db="EMBL/GenBank/DDBJ databases">
        <authorList>
            <person name="Scholz U."/>
            <person name="Mascher M."/>
            <person name="Fiebig A."/>
        </authorList>
    </citation>
    <scope>NUCLEOTIDE SEQUENCE</scope>
</reference>
<evidence type="ECO:0000256" key="7">
    <source>
        <dbReference type="ARBA" id="ARBA00047559"/>
    </source>
</evidence>
<evidence type="ECO:0000256" key="2">
    <source>
        <dbReference type="ARBA" id="ARBA00012406"/>
    </source>
</evidence>
<feature type="binding site" evidence="9">
    <location>
        <position position="160"/>
    </location>
    <ligand>
        <name>ATP</name>
        <dbReference type="ChEBI" id="CHEBI:30616"/>
    </ligand>
</feature>
<dbReference type="InterPro" id="IPR001245">
    <property type="entry name" value="Ser-Thr/Tyr_kinase_cat_dom"/>
</dbReference>
<dbReference type="SUPFAM" id="SSF56112">
    <property type="entry name" value="Protein kinase-like (PK-like)"/>
    <property type="match status" value="1"/>
</dbReference>
<dbReference type="Proteomes" id="UP001189122">
    <property type="component" value="Unassembled WGS sequence"/>
</dbReference>
<evidence type="ECO:0000256" key="5">
    <source>
        <dbReference type="ARBA" id="ARBA00022777"/>
    </source>
</evidence>
<evidence type="ECO:0000256" key="1">
    <source>
        <dbReference type="ARBA" id="ARBA00006529"/>
    </source>
</evidence>
<dbReference type="InterPro" id="IPR050538">
    <property type="entry name" value="MAP_kinase_kinase_kinase"/>
</dbReference>
<dbReference type="InterPro" id="IPR011009">
    <property type="entry name" value="Kinase-like_dom_sf"/>
</dbReference>
<keyword evidence="5" id="KW-0418">Kinase</keyword>
<accession>A0A7I8J162</accession>
<dbReference type="FunFam" id="1.10.510.10:FF:001239">
    <property type="entry name" value="Predicted protein"/>
    <property type="match status" value="1"/>
</dbReference>
<evidence type="ECO:0000256" key="4">
    <source>
        <dbReference type="ARBA" id="ARBA00022741"/>
    </source>
</evidence>
<dbReference type="AlphaFoldDB" id="A0A7I8J162"/>
<proteinExistence type="inferred from homology"/>
<evidence type="ECO:0000313" key="13">
    <source>
        <dbReference type="Proteomes" id="UP001189122"/>
    </source>
</evidence>
<dbReference type="EMBL" id="LR743595">
    <property type="protein sequence ID" value="CAA2624417.1"/>
    <property type="molecule type" value="Genomic_DNA"/>
</dbReference>
<keyword evidence="6 9" id="KW-0067">ATP-binding</keyword>
<dbReference type="PROSITE" id="PS00107">
    <property type="entry name" value="PROTEIN_KINASE_ATP"/>
    <property type="match status" value="1"/>
</dbReference>
<dbReference type="SMART" id="SM00220">
    <property type="entry name" value="S_TKc"/>
    <property type="match status" value="1"/>
</dbReference>
<evidence type="ECO:0000259" key="11">
    <source>
        <dbReference type="PROSITE" id="PS50011"/>
    </source>
</evidence>
<keyword evidence="13" id="KW-1185">Reference proteome</keyword>
<evidence type="ECO:0000256" key="9">
    <source>
        <dbReference type="PROSITE-ProRule" id="PRU10141"/>
    </source>
</evidence>
<dbReference type="Pfam" id="PF00069">
    <property type="entry name" value="Pkinase"/>
    <property type="match status" value="1"/>
</dbReference>
<gene>
    <name evidence="12" type="ORF">SI7747_08010256</name>
</gene>
<dbReference type="GO" id="GO:0005737">
    <property type="term" value="C:cytoplasm"/>
    <property type="evidence" value="ECO:0007669"/>
    <property type="project" value="TreeGrafter"/>
</dbReference>
<evidence type="ECO:0000256" key="8">
    <source>
        <dbReference type="ARBA" id="ARBA00048329"/>
    </source>
</evidence>
<dbReference type="GO" id="GO:0005524">
    <property type="term" value="F:ATP binding"/>
    <property type="evidence" value="ECO:0007669"/>
    <property type="project" value="UniProtKB-UniRule"/>
</dbReference>
<evidence type="ECO:0000256" key="10">
    <source>
        <dbReference type="SAM" id="MobiDB-lite"/>
    </source>
</evidence>
<dbReference type="GO" id="GO:0004709">
    <property type="term" value="F:MAP kinase kinase kinase activity"/>
    <property type="evidence" value="ECO:0007669"/>
    <property type="project" value="UniProtKB-EC"/>
</dbReference>
<feature type="compositionally biased region" description="Polar residues" evidence="10">
    <location>
        <begin position="38"/>
        <end position="96"/>
    </location>
</feature>
<evidence type="ECO:0000256" key="3">
    <source>
        <dbReference type="ARBA" id="ARBA00022679"/>
    </source>
</evidence>
<protein>
    <recommendedName>
        <fullName evidence="2">mitogen-activated protein kinase kinase kinase</fullName>
        <ecNumber evidence="2">2.7.11.25</ecNumber>
    </recommendedName>
</protein>
<dbReference type="EC" id="2.7.11.25" evidence="2"/>
<comment type="catalytic activity">
    <reaction evidence="7">
        <text>L-threonyl-[protein] + ATP = O-phospho-L-threonyl-[protein] + ADP + H(+)</text>
        <dbReference type="Rhea" id="RHEA:46608"/>
        <dbReference type="Rhea" id="RHEA-COMP:11060"/>
        <dbReference type="Rhea" id="RHEA-COMP:11605"/>
        <dbReference type="ChEBI" id="CHEBI:15378"/>
        <dbReference type="ChEBI" id="CHEBI:30013"/>
        <dbReference type="ChEBI" id="CHEBI:30616"/>
        <dbReference type="ChEBI" id="CHEBI:61977"/>
        <dbReference type="ChEBI" id="CHEBI:456216"/>
        <dbReference type="EC" id="2.7.11.25"/>
    </reaction>
</comment>
<dbReference type="EMBL" id="CACRZD030000008">
    <property type="protein sequence ID" value="CAA6663867.1"/>
    <property type="molecule type" value="Genomic_DNA"/>
</dbReference>
<dbReference type="Gene3D" id="1.10.510.10">
    <property type="entry name" value="Transferase(Phosphotransferase) domain 1"/>
    <property type="match status" value="1"/>
</dbReference>
<feature type="domain" description="Protein kinase" evidence="11">
    <location>
        <begin position="131"/>
        <end position="380"/>
    </location>
</feature>
<comment type="catalytic activity">
    <reaction evidence="8">
        <text>L-seryl-[protein] + ATP = O-phospho-L-seryl-[protein] + ADP + H(+)</text>
        <dbReference type="Rhea" id="RHEA:17989"/>
        <dbReference type="Rhea" id="RHEA-COMP:9863"/>
        <dbReference type="Rhea" id="RHEA-COMP:11604"/>
        <dbReference type="ChEBI" id="CHEBI:15378"/>
        <dbReference type="ChEBI" id="CHEBI:29999"/>
        <dbReference type="ChEBI" id="CHEBI:30616"/>
        <dbReference type="ChEBI" id="CHEBI:83421"/>
        <dbReference type="ChEBI" id="CHEBI:456216"/>
        <dbReference type="EC" id="2.7.11.25"/>
    </reaction>
</comment>
<dbReference type="PROSITE" id="PS50011">
    <property type="entry name" value="PROTEIN_KINASE_DOM"/>
    <property type="match status" value="1"/>
</dbReference>